<protein>
    <recommendedName>
        <fullName evidence="4">VanW family protein</fullName>
    </recommendedName>
</protein>
<dbReference type="EMBL" id="LCRN01000040">
    <property type="protein sequence ID" value="KKW35377.1"/>
    <property type="molecule type" value="Genomic_DNA"/>
</dbReference>
<evidence type="ECO:0000313" key="2">
    <source>
        <dbReference type="EMBL" id="KKW35377.1"/>
    </source>
</evidence>
<evidence type="ECO:0000313" key="3">
    <source>
        <dbReference type="Proteomes" id="UP000033865"/>
    </source>
</evidence>
<feature type="non-terminal residue" evidence="2">
    <location>
        <position position="172"/>
    </location>
</feature>
<keyword evidence="1" id="KW-0472">Membrane</keyword>
<accession>A0A0G2A3D8</accession>
<sequence length="172" mass="18590">MTTGFTDPTHAGAKTAKRHLKLAVLTIAILAIVSSGIHAGWAVAFDGRIYPGVHLDRTHLGGLTREEAVGALQERFTNLVSKGVTFSVNGASARMDLYSIAESDPDLSRGIIDADIEAAVAEAYAFGRSSNVFINLFLVFLPTLERPNLTVPLTMDRDDLSRRILSAFPTYD</sequence>
<organism evidence="2 3">
    <name type="scientific">Candidatus Uhrbacteria bacterium GW2011_GWC2_53_7</name>
    <dbReference type="NCBI Taxonomy" id="1618986"/>
    <lineage>
        <taxon>Bacteria</taxon>
        <taxon>Candidatus Uhriibacteriota</taxon>
    </lineage>
</organism>
<proteinExistence type="predicted"/>
<feature type="transmembrane region" description="Helical" evidence="1">
    <location>
        <begin position="22"/>
        <end position="44"/>
    </location>
</feature>
<keyword evidence="1" id="KW-1133">Transmembrane helix</keyword>
<gene>
    <name evidence="2" type="ORF">UY82_C0040G0010</name>
</gene>
<dbReference type="Proteomes" id="UP000033865">
    <property type="component" value="Unassembled WGS sequence"/>
</dbReference>
<name>A0A0G2A3D8_9BACT</name>
<evidence type="ECO:0008006" key="4">
    <source>
        <dbReference type="Google" id="ProtNLM"/>
    </source>
</evidence>
<comment type="caution">
    <text evidence="2">The sequence shown here is derived from an EMBL/GenBank/DDBJ whole genome shotgun (WGS) entry which is preliminary data.</text>
</comment>
<dbReference type="AlphaFoldDB" id="A0A0G2A3D8"/>
<reference evidence="2 3" key="1">
    <citation type="journal article" date="2015" name="Nature">
        <title>rRNA introns, odd ribosomes, and small enigmatic genomes across a large radiation of phyla.</title>
        <authorList>
            <person name="Brown C.T."/>
            <person name="Hug L.A."/>
            <person name="Thomas B.C."/>
            <person name="Sharon I."/>
            <person name="Castelle C.J."/>
            <person name="Singh A."/>
            <person name="Wilkins M.J."/>
            <person name="Williams K.H."/>
            <person name="Banfield J.F."/>
        </authorList>
    </citation>
    <scope>NUCLEOTIDE SEQUENCE [LARGE SCALE GENOMIC DNA]</scope>
</reference>
<keyword evidence="1" id="KW-0812">Transmembrane</keyword>
<evidence type="ECO:0000256" key="1">
    <source>
        <dbReference type="SAM" id="Phobius"/>
    </source>
</evidence>